<feature type="transmembrane region" description="Helical" evidence="1">
    <location>
        <begin position="217"/>
        <end position="241"/>
    </location>
</feature>
<feature type="transmembrane region" description="Helical" evidence="1">
    <location>
        <begin position="33"/>
        <end position="56"/>
    </location>
</feature>
<keyword evidence="1" id="KW-0472">Membrane</keyword>
<dbReference type="Proteomes" id="UP000233343">
    <property type="component" value="Unassembled WGS sequence"/>
</dbReference>
<evidence type="ECO:0008006" key="4">
    <source>
        <dbReference type="Google" id="ProtNLM"/>
    </source>
</evidence>
<feature type="transmembrane region" description="Helical" evidence="1">
    <location>
        <begin position="297"/>
        <end position="316"/>
    </location>
</feature>
<feature type="transmembrane region" description="Helical" evidence="1">
    <location>
        <begin position="82"/>
        <end position="106"/>
    </location>
</feature>
<dbReference type="PANTHER" id="PTHR37814">
    <property type="entry name" value="CONSERVED MEMBRANE PROTEIN"/>
    <property type="match status" value="1"/>
</dbReference>
<dbReference type="PANTHER" id="PTHR37814:SF1">
    <property type="entry name" value="MEMBRANE PROTEIN"/>
    <property type="match status" value="1"/>
</dbReference>
<name>A0A2N0ZDZ7_9BACI</name>
<feature type="transmembrane region" description="Helical" evidence="1">
    <location>
        <begin position="322"/>
        <end position="343"/>
    </location>
</feature>
<feature type="transmembrane region" description="Helical" evidence="1">
    <location>
        <begin position="261"/>
        <end position="285"/>
    </location>
</feature>
<evidence type="ECO:0000256" key="1">
    <source>
        <dbReference type="SAM" id="Phobius"/>
    </source>
</evidence>
<evidence type="ECO:0000313" key="2">
    <source>
        <dbReference type="EMBL" id="PKG27728.1"/>
    </source>
</evidence>
<dbReference type="EMBL" id="PISD01000037">
    <property type="protein sequence ID" value="PKG27728.1"/>
    <property type="molecule type" value="Genomic_DNA"/>
</dbReference>
<feature type="transmembrane region" description="Helical" evidence="1">
    <location>
        <begin position="138"/>
        <end position="160"/>
    </location>
</feature>
<dbReference type="InterPro" id="IPR038728">
    <property type="entry name" value="YkvI-like"/>
</dbReference>
<organism evidence="2 3">
    <name type="scientific">Cytobacillus horneckiae</name>
    <dbReference type="NCBI Taxonomy" id="549687"/>
    <lineage>
        <taxon>Bacteria</taxon>
        <taxon>Bacillati</taxon>
        <taxon>Bacillota</taxon>
        <taxon>Bacilli</taxon>
        <taxon>Bacillales</taxon>
        <taxon>Bacillaceae</taxon>
        <taxon>Cytobacillus</taxon>
    </lineage>
</organism>
<dbReference type="RefSeq" id="WP_066198428.1">
    <property type="nucleotide sequence ID" value="NZ_JAMAUX010000002.1"/>
</dbReference>
<comment type="caution">
    <text evidence="2">The sequence shown here is derived from an EMBL/GenBank/DDBJ whole genome shotgun (WGS) entry which is preliminary data.</text>
</comment>
<sequence length="351" mass="38056">MKKVFIIASAFIGIIVGAGFASGQEILQYFTSFGRMGTIGAIIAGFLFSYLGMILMRLGSRMQTNSHQEVINKISGRFLGKIIDYILVFILLGIGIVMIAGSGSILNQQFGLPNFIGTAIMSGLVILTMMIDIDKVVTVIAGLTPFLIIAVIFFFIYSVFTMDTSFSLLEGAAQEKPSAASNWIISAINYVSLATAMGASMTLVMAGNEKDEKIASWGGFLGGLGVGVLVIINHLTIFANIGTVGNLEMPSLGIATNISPFIGGIYAIILFAMIFNSAVSMFFSFGTRFFEPRSPKFKWFVTVAIIVGFIVSFFGFTNLVSLFYPLFGYLGMLLIIILIITPFRFRSLMNK</sequence>
<feature type="transmembrane region" description="Helical" evidence="1">
    <location>
        <begin position="180"/>
        <end position="205"/>
    </location>
</feature>
<keyword evidence="1" id="KW-0812">Transmembrane</keyword>
<gene>
    <name evidence="2" type="ORF">CWS20_17420</name>
</gene>
<reference evidence="2 3" key="1">
    <citation type="journal article" date="2010" name="Int. J. Syst. Evol. Microbiol.">
        <title>Bacillus horneckiae sp. nov., isolated from a spacecraft-assembly clean room.</title>
        <authorList>
            <person name="Vaishampayan P."/>
            <person name="Probst A."/>
            <person name="Krishnamurthi S."/>
            <person name="Ghosh S."/>
            <person name="Osman S."/>
            <person name="McDowall A."/>
            <person name="Ruckmani A."/>
            <person name="Mayilraj S."/>
            <person name="Venkateswaran K."/>
        </authorList>
    </citation>
    <scope>NUCLEOTIDE SEQUENCE [LARGE SCALE GENOMIC DNA]</scope>
    <source>
        <strain evidence="3">1PO1SC</strain>
    </source>
</reference>
<proteinExistence type="predicted"/>
<protein>
    <recommendedName>
        <fullName evidence="4">Transporter</fullName>
    </recommendedName>
</protein>
<keyword evidence="1" id="KW-1133">Transmembrane helix</keyword>
<accession>A0A2N0ZDZ7</accession>
<keyword evidence="3" id="KW-1185">Reference proteome</keyword>
<evidence type="ECO:0000313" key="3">
    <source>
        <dbReference type="Proteomes" id="UP000233343"/>
    </source>
</evidence>
<feature type="transmembrane region" description="Helical" evidence="1">
    <location>
        <begin position="112"/>
        <end position="131"/>
    </location>
</feature>
<dbReference type="AlphaFoldDB" id="A0A2N0ZDZ7"/>